<dbReference type="GO" id="GO:0008270">
    <property type="term" value="F:zinc ion binding"/>
    <property type="evidence" value="ECO:0007669"/>
    <property type="project" value="InterPro"/>
</dbReference>
<dbReference type="GO" id="GO:0006351">
    <property type="term" value="P:DNA-templated transcription"/>
    <property type="evidence" value="ECO:0007669"/>
    <property type="project" value="InterPro"/>
</dbReference>
<dbReference type="Pfam" id="PF04082">
    <property type="entry name" value="Fungal_trans"/>
    <property type="match status" value="1"/>
</dbReference>
<dbReference type="CDD" id="cd12148">
    <property type="entry name" value="fungal_TF_MHR"/>
    <property type="match status" value="1"/>
</dbReference>
<dbReference type="PANTHER" id="PTHR31668">
    <property type="entry name" value="GLUCOSE TRANSPORT TRANSCRIPTION REGULATOR RGT1-RELATED-RELATED"/>
    <property type="match status" value="1"/>
</dbReference>
<dbReference type="CDD" id="cd00067">
    <property type="entry name" value="GAL4"/>
    <property type="match status" value="1"/>
</dbReference>
<reference evidence="4 5" key="1">
    <citation type="journal article" date="2021" name="BMC Genomics">
        <title>Telomere-to-telomere genome assembly of asparaginase-producing Trichoderma simmonsii.</title>
        <authorList>
            <person name="Chung D."/>
            <person name="Kwon Y.M."/>
            <person name="Yang Y."/>
        </authorList>
    </citation>
    <scope>NUCLEOTIDE SEQUENCE [LARGE SCALE GENOMIC DNA]</scope>
    <source>
        <strain evidence="4 5">GH-Sj1</strain>
    </source>
</reference>
<dbReference type="EMBL" id="CP075868">
    <property type="protein sequence ID" value="QYT01887.1"/>
    <property type="molecule type" value="Genomic_DNA"/>
</dbReference>
<feature type="domain" description="Zn(2)-C6 fungal-type" evidence="3">
    <location>
        <begin position="15"/>
        <end position="44"/>
    </location>
</feature>
<sequence length="671" mass="75207">MSTGSRRYMSKRQRPCDFCRARKSACRIEGGPPCRMCLLHSRLCTFVETTSMHRLSTNAKSLPQNVTISDYLRSPSRDQAVSPISLPEQLLLDNTSSGSPSIDSALNSSSGQLSYDIPSEIGLLSWEQIDANFVNFQPSLAHDFLGDLGPQEETRPHEGVAPEVLLDNDDTDSTPQFVGTTGEFEPCLFGHYLRDVSGRLPFKKLTLQSVHLGRLPAHFMLTSQSLYSQSREEAGVATKFEAKKSKEELELLVPIDIGERLIRLYERFIAPQYPIFSTQSRPSPKSSPTYLLAAIYAIAQPFMQFDDVLTLDLAYDPLPTSALLQISLKALEFEIHGPTLPVVQAFILLLARPTPHHLISDSSFRCKLLGTLSSAAHTLGLHMDPVEWSIPRWQATQRRRISFIIFKIDTWMASSLGRPPLLGEENWLVTSMSAEDGYGACIDEADWRDFIQHAQLVSTLRRVLSELHSLRALSQLSSNIQQTLGISMQILEELSIWHNTTTISSSDDAPASVINLLAYHYTHINICRALLRCHATDGQSIQSSTDADMQRARHEAGKCLSNALLFVNKLKLDASSQFWPAWAPLAFSSIVNLMLHLLVMSSSSEEAKQRMQTVRDTRESLRIRSKQLPVLRLGLLRIDSVFWKGLAQIFVLQPHIYEALSPEFMGLRNDM</sequence>
<gene>
    <name evidence="4" type="ORF">H0G86_008900</name>
</gene>
<keyword evidence="1" id="KW-0479">Metal-binding</keyword>
<dbReference type="AlphaFoldDB" id="A0A8G0LGG5"/>
<dbReference type="PROSITE" id="PS00463">
    <property type="entry name" value="ZN2_CY6_FUNGAL_1"/>
    <property type="match status" value="1"/>
</dbReference>
<dbReference type="GO" id="GO:0001080">
    <property type="term" value="P:nitrogen catabolite activation of transcription from RNA polymerase II promoter"/>
    <property type="evidence" value="ECO:0007669"/>
    <property type="project" value="TreeGrafter"/>
</dbReference>
<dbReference type="PANTHER" id="PTHR31668:SF4">
    <property type="entry name" value="TRANSCRIPTIONAL ACTIVATOR PROTEIN DAL81"/>
    <property type="match status" value="1"/>
</dbReference>
<dbReference type="InterPro" id="IPR007219">
    <property type="entry name" value="XnlR_reg_dom"/>
</dbReference>
<dbReference type="InterPro" id="IPR050797">
    <property type="entry name" value="Carb_Metab_Trans_Reg"/>
</dbReference>
<dbReference type="SUPFAM" id="SSF57701">
    <property type="entry name" value="Zn2/Cys6 DNA-binding domain"/>
    <property type="match status" value="1"/>
</dbReference>
<proteinExistence type="predicted"/>
<keyword evidence="2" id="KW-0539">Nucleus</keyword>
<dbReference type="GO" id="GO:0005634">
    <property type="term" value="C:nucleus"/>
    <property type="evidence" value="ECO:0007669"/>
    <property type="project" value="TreeGrafter"/>
</dbReference>
<organism evidence="4 5">
    <name type="scientific">Trichoderma simmonsii</name>
    <dbReference type="NCBI Taxonomy" id="1491479"/>
    <lineage>
        <taxon>Eukaryota</taxon>
        <taxon>Fungi</taxon>
        <taxon>Dikarya</taxon>
        <taxon>Ascomycota</taxon>
        <taxon>Pezizomycotina</taxon>
        <taxon>Sordariomycetes</taxon>
        <taxon>Hypocreomycetidae</taxon>
        <taxon>Hypocreales</taxon>
        <taxon>Hypocreaceae</taxon>
        <taxon>Trichoderma</taxon>
    </lineage>
</organism>
<dbReference type="InterPro" id="IPR036864">
    <property type="entry name" value="Zn2-C6_fun-type_DNA-bd_sf"/>
</dbReference>
<dbReference type="GO" id="GO:0003677">
    <property type="term" value="F:DNA binding"/>
    <property type="evidence" value="ECO:0007669"/>
    <property type="project" value="InterPro"/>
</dbReference>
<evidence type="ECO:0000256" key="2">
    <source>
        <dbReference type="ARBA" id="ARBA00023242"/>
    </source>
</evidence>
<name>A0A8G0LGG5_9HYPO</name>
<evidence type="ECO:0000259" key="3">
    <source>
        <dbReference type="PROSITE" id="PS00463"/>
    </source>
</evidence>
<dbReference type="GO" id="GO:0000981">
    <property type="term" value="F:DNA-binding transcription factor activity, RNA polymerase II-specific"/>
    <property type="evidence" value="ECO:0007669"/>
    <property type="project" value="InterPro"/>
</dbReference>
<dbReference type="Proteomes" id="UP000826661">
    <property type="component" value="Chromosome V"/>
</dbReference>
<protein>
    <submittedName>
        <fullName evidence="4">Fungal_trans domain-containing protein</fullName>
    </submittedName>
</protein>
<keyword evidence="5" id="KW-1185">Reference proteome</keyword>
<accession>A0A8G0LGG5</accession>
<dbReference type="InterPro" id="IPR001138">
    <property type="entry name" value="Zn2Cys6_DnaBD"/>
</dbReference>
<evidence type="ECO:0000256" key="1">
    <source>
        <dbReference type="ARBA" id="ARBA00022723"/>
    </source>
</evidence>
<evidence type="ECO:0000313" key="4">
    <source>
        <dbReference type="EMBL" id="QYT01887.1"/>
    </source>
</evidence>
<evidence type="ECO:0000313" key="5">
    <source>
        <dbReference type="Proteomes" id="UP000826661"/>
    </source>
</evidence>